<comment type="catalytic activity">
    <reaction evidence="6">
        <text>2 reduced [adrenodoxin] + NADP(+) + H(+) = 2 oxidized [adrenodoxin] + NADPH</text>
        <dbReference type="Rhea" id="RHEA:42312"/>
        <dbReference type="Rhea" id="RHEA-COMP:9998"/>
        <dbReference type="Rhea" id="RHEA-COMP:9999"/>
        <dbReference type="ChEBI" id="CHEBI:15378"/>
        <dbReference type="ChEBI" id="CHEBI:33737"/>
        <dbReference type="ChEBI" id="CHEBI:33738"/>
        <dbReference type="ChEBI" id="CHEBI:57783"/>
        <dbReference type="ChEBI" id="CHEBI:58349"/>
        <dbReference type="EC" id="1.18.1.6"/>
    </reaction>
</comment>
<sequence>MRLSKYKLLSYRTLKQVNSAIKSPFRLLKRQFSSQIQICIIGSGPSAFYTAQTLLKNHQGVHIDMFEKLPSPFGLVRYGVAPDHPEVKNVINTFTEVAKNTRFSFLGNVCIGRDIILRELQEAYSVIIWVCFYFHSMINFLFYKAYGTAVDRRLDIPGESTDIPEPVIDCLSRSKVKNVILIGRRGPLHVAFTLKEIRELSKLHITSSQSKCFINLLPKDVFSVTMGTSDQIQELLSELPRPRRRLTEFLLKMHNSSDHKTNHTAYPVYHCNLQFLRFPKEIVSNGEHHSDKNRSIVSHIKLATVKLNGPTGLHQQGVIDDTQPLETLPCGLVVRSIGYRGVRIDPDLPFDEQRGVILCKDNNGRVVDLPQISYSFSLSPMYCAGWIKRGPIGVIADTAVDARQTAETILKDLSEFEKRGHVDVLNKRGLSVIQRYLNERNIHVVKFKNWERIDEAEKLAGQILDKPREKLTTIQSMLKTAFTDIEQPK</sequence>
<dbReference type="Pfam" id="PF13450">
    <property type="entry name" value="NAD_binding_8"/>
    <property type="match status" value="1"/>
</dbReference>
<organism evidence="9 10">
    <name type="scientific">Schistosoma margrebowiei</name>
    <dbReference type="NCBI Taxonomy" id="48269"/>
    <lineage>
        <taxon>Eukaryota</taxon>
        <taxon>Metazoa</taxon>
        <taxon>Spiralia</taxon>
        <taxon>Lophotrochozoa</taxon>
        <taxon>Platyhelminthes</taxon>
        <taxon>Trematoda</taxon>
        <taxon>Digenea</taxon>
        <taxon>Strigeidida</taxon>
        <taxon>Schistosomatoidea</taxon>
        <taxon>Schistosomatidae</taxon>
        <taxon>Schistosoma</taxon>
    </lineage>
</organism>
<dbReference type="GO" id="GO:0016491">
    <property type="term" value="F:oxidoreductase activity"/>
    <property type="evidence" value="ECO:0007669"/>
    <property type="project" value="UniProtKB-KW"/>
</dbReference>
<accession>A0A183LE97</accession>
<evidence type="ECO:0000256" key="3">
    <source>
        <dbReference type="ARBA" id="ARBA00022827"/>
    </source>
</evidence>
<name>A0A183LE97_9TREM</name>
<feature type="binding site" evidence="7">
    <location>
        <position position="67"/>
    </location>
    <ligand>
        <name>FAD</name>
        <dbReference type="ChEBI" id="CHEBI:57692"/>
    </ligand>
</feature>
<keyword evidence="3 6" id="KW-0274">FAD</keyword>
<comment type="subcellular location">
    <subcellularLocation>
        <location evidence="6">Mitochondrion</location>
    </subcellularLocation>
</comment>
<evidence type="ECO:0000256" key="7">
    <source>
        <dbReference type="PIRSR" id="PIRSR000362-1"/>
    </source>
</evidence>
<feature type="binding site" evidence="7">
    <location>
        <position position="386"/>
    </location>
    <ligand>
        <name>FAD</name>
        <dbReference type="ChEBI" id="CHEBI:57692"/>
    </ligand>
</feature>
<dbReference type="Proteomes" id="UP000277204">
    <property type="component" value="Unassembled WGS sequence"/>
</dbReference>
<dbReference type="AlphaFoldDB" id="A0A183LE97"/>
<feature type="binding site" evidence="7">
    <location>
        <position position="75"/>
    </location>
    <ligand>
        <name>FAD</name>
        <dbReference type="ChEBI" id="CHEBI:57692"/>
    </ligand>
</feature>
<keyword evidence="6" id="KW-0496">Mitochondrion</keyword>
<feature type="binding site" evidence="7">
    <location>
        <position position="111"/>
    </location>
    <ligand>
        <name>FAD</name>
        <dbReference type="ChEBI" id="CHEBI:57692"/>
    </ligand>
</feature>
<keyword evidence="2 6" id="KW-0285">Flavoprotein</keyword>
<evidence type="ECO:0000256" key="8">
    <source>
        <dbReference type="PIRSR" id="PIRSR000362-2"/>
    </source>
</evidence>
<keyword evidence="10" id="KW-1185">Reference proteome</keyword>
<proteinExistence type="inferred from homology"/>
<dbReference type="PRINTS" id="PR00419">
    <property type="entry name" value="ADXRDTASE"/>
</dbReference>
<dbReference type="InterPro" id="IPR021163">
    <property type="entry name" value="Ferredox_Rdtase_adrenod"/>
</dbReference>
<evidence type="ECO:0000256" key="5">
    <source>
        <dbReference type="ARBA" id="ARBA00023002"/>
    </source>
</evidence>
<evidence type="ECO:0000256" key="6">
    <source>
        <dbReference type="PIRNR" id="PIRNR000362"/>
    </source>
</evidence>
<reference evidence="9 10" key="1">
    <citation type="submission" date="2018-11" db="EMBL/GenBank/DDBJ databases">
        <authorList>
            <consortium name="Pathogen Informatics"/>
        </authorList>
    </citation>
    <scope>NUCLEOTIDE SEQUENCE [LARGE SCALE GENOMIC DNA]</scope>
    <source>
        <strain evidence="9 10">Zambia</strain>
    </source>
</reference>
<keyword evidence="4 6" id="KW-0521">NADP</keyword>
<dbReference type="PANTHER" id="PTHR48467">
    <property type="entry name" value="GLUTAMATE SYNTHASE 1 [NADH], CHLOROPLASTIC-LIKE"/>
    <property type="match status" value="1"/>
</dbReference>
<dbReference type="GO" id="GO:0005739">
    <property type="term" value="C:mitochondrion"/>
    <property type="evidence" value="ECO:0007669"/>
    <property type="project" value="UniProtKB-SubCell"/>
</dbReference>
<feature type="binding site" evidence="7">
    <location>
        <position position="46"/>
    </location>
    <ligand>
        <name>FAD</name>
        <dbReference type="ChEBI" id="CHEBI:57692"/>
    </ligand>
</feature>
<protein>
    <recommendedName>
        <fullName evidence="6">NADPH:adrenodoxin oxidoreductase, mitochondrial</fullName>
        <ecNumber evidence="6">1.18.1.6</ecNumber>
    </recommendedName>
</protein>
<dbReference type="Gene3D" id="3.40.50.720">
    <property type="entry name" value="NAD(P)-binding Rossmann-like Domain"/>
    <property type="match status" value="2"/>
</dbReference>
<dbReference type="SUPFAM" id="SSF51971">
    <property type="entry name" value="Nucleotide-binding domain"/>
    <property type="match status" value="2"/>
</dbReference>
<evidence type="ECO:0000256" key="2">
    <source>
        <dbReference type="ARBA" id="ARBA00022630"/>
    </source>
</evidence>
<feature type="binding site" evidence="8">
    <location>
        <position position="393"/>
    </location>
    <ligand>
        <name>NADP(+)</name>
        <dbReference type="ChEBI" id="CHEBI:58349"/>
    </ligand>
</feature>
<keyword evidence="5 6" id="KW-0560">Oxidoreductase</keyword>
<comment type="similarity">
    <text evidence="6">Belongs to the ferredoxin--NADP reductase type 1 family.</text>
</comment>
<feature type="binding site" evidence="7">
    <location>
        <begin position="393"/>
        <end position="395"/>
    </location>
    <ligand>
        <name>FAD</name>
        <dbReference type="ChEBI" id="CHEBI:57692"/>
    </ligand>
</feature>
<dbReference type="EC" id="1.18.1.6" evidence="6"/>
<comment type="cofactor">
    <cofactor evidence="1 6 7">
        <name>FAD</name>
        <dbReference type="ChEBI" id="CHEBI:57692"/>
    </cofactor>
</comment>
<evidence type="ECO:0000313" key="9">
    <source>
        <dbReference type="EMBL" id="VDO53976.1"/>
    </source>
</evidence>
<dbReference type="STRING" id="48269.A0A183LE97"/>
<dbReference type="PIRSF" id="PIRSF000362">
    <property type="entry name" value="FNR"/>
    <property type="match status" value="1"/>
</dbReference>
<evidence type="ECO:0000256" key="4">
    <source>
        <dbReference type="ARBA" id="ARBA00022857"/>
    </source>
</evidence>
<dbReference type="EMBL" id="UZAI01000525">
    <property type="protein sequence ID" value="VDO53976.1"/>
    <property type="molecule type" value="Genomic_DNA"/>
</dbReference>
<evidence type="ECO:0000256" key="1">
    <source>
        <dbReference type="ARBA" id="ARBA00001974"/>
    </source>
</evidence>
<evidence type="ECO:0000313" key="10">
    <source>
        <dbReference type="Proteomes" id="UP000277204"/>
    </source>
</evidence>
<dbReference type="InterPro" id="IPR055275">
    <property type="entry name" value="Ferredox_Rdtase"/>
</dbReference>
<gene>
    <name evidence="9" type="ORF">SMRZ_LOCUS2122</name>
</gene>
<dbReference type="PANTHER" id="PTHR48467:SF1">
    <property type="entry name" value="GLUTAMATE SYNTHASE 1 [NADH], CHLOROPLASTIC-LIKE"/>
    <property type="match status" value="1"/>
</dbReference>